<dbReference type="InterPro" id="IPR005502">
    <property type="entry name" value="Ribosyl_crysJ1"/>
</dbReference>
<dbReference type="EMBL" id="MLFS01000108">
    <property type="protein sequence ID" value="ORM67759.1"/>
    <property type="molecule type" value="Genomic_DNA"/>
</dbReference>
<dbReference type="Proteomes" id="UP000193104">
    <property type="component" value="Unassembled WGS sequence"/>
</dbReference>
<name>A0A1X1CTJ2_9GAMM</name>
<dbReference type="InterPro" id="IPR050792">
    <property type="entry name" value="ADP-ribosylglycohydrolase"/>
</dbReference>
<dbReference type="Pfam" id="PF03747">
    <property type="entry name" value="ADP_ribosyl_GH"/>
    <property type="match status" value="1"/>
</dbReference>
<protein>
    <submittedName>
        <fullName evidence="2">ADP-ribosylglycohydrolase</fullName>
    </submittedName>
</protein>
<gene>
    <name evidence="2" type="ORF">HA48_21240</name>
</gene>
<feature type="binding site" evidence="1">
    <location>
        <position position="312"/>
    </location>
    <ligand>
        <name>Mg(2+)</name>
        <dbReference type="ChEBI" id="CHEBI:18420"/>
        <label>1</label>
    </ligand>
</feature>
<dbReference type="STRING" id="1076551.HA48_21240"/>
<evidence type="ECO:0000313" key="3">
    <source>
        <dbReference type="Proteomes" id="UP000193104"/>
    </source>
</evidence>
<dbReference type="PANTHER" id="PTHR16222">
    <property type="entry name" value="ADP-RIBOSYLGLYCOHYDROLASE"/>
    <property type="match status" value="1"/>
</dbReference>
<accession>A0A1X1CTJ2</accession>
<dbReference type="RefSeq" id="WP_128603143.1">
    <property type="nucleotide sequence ID" value="NZ_MLFS01000108.1"/>
</dbReference>
<dbReference type="GO" id="GO:0016787">
    <property type="term" value="F:hydrolase activity"/>
    <property type="evidence" value="ECO:0007669"/>
    <property type="project" value="UniProtKB-KW"/>
</dbReference>
<sequence length="367" mass="40866">MIDLRMSDFELKIYARKYADLVPEASQQMKNRMSYEPQSMPDEAQSKPEWIQTLKQKNSDHDSLDKAKGLLLGLAVGDAVGTTLEFQPRDKYIINDMLGGGPFNLSAGEWTDDTSMALCLAETYVNKGYCDTDFFREKLIDWYKNGHNSSNGKCFDIGNATRFALEEVISNGPDWVGNTSPDSAGNAALIRHAPVAIFRRKSFIDGWRDAGIQSMATHSAPESINGCQYLNVVLHYLLNGYSKKEAFSPHKMSALVRVLIINAGEYKSKTRDQIRSTGYVVDTLEAALWAVWNTDNFKDAILLAANLGDDADSVAATAGQLAGALYGFSGIPKEWRDKIVCKDKIIKFAEELFTMSPEDTDQDKMEF</sequence>
<feature type="binding site" evidence="1">
    <location>
        <position position="112"/>
    </location>
    <ligand>
        <name>Mg(2+)</name>
        <dbReference type="ChEBI" id="CHEBI:18420"/>
        <label>1</label>
    </ligand>
</feature>
<dbReference type="InterPro" id="IPR036705">
    <property type="entry name" value="Ribosyl_crysJ1_sf"/>
</dbReference>
<organism evidence="2 3">
    <name type="scientific">Pantoea wallisii</name>
    <dbReference type="NCBI Taxonomy" id="1076551"/>
    <lineage>
        <taxon>Bacteria</taxon>
        <taxon>Pseudomonadati</taxon>
        <taxon>Pseudomonadota</taxon>
        <taxon>Gammaproteobacteria</taxon>
        <taxon>Enterobacterales</taxon>
        <taxon>Erwiniaceae</taxon>
        <taxon>Pantoea</taxon>
    </lineage>
</organism>
<dbReference type="SUPFAM" id="SSF101478">
    <property type="entry name" value="ADP-ribosylglycohydrolase"/>
    <property type="match status" value="1"/>
</dbReference>
<dbReference type="OrthoDB" id="9798107at2"/>
<keyword evidence="2" id="KW-0378">Hydrolase</keyword>
<dbReference type="InterPro" id="IPR049650">
    <property type="entry name" value="Tri1-like"/>
</dbReference>
<dbReference type="Gene3D" id="1.10.4080.10">
    <property type="entry name" value="ADP-ribosylation/Crystallin J1"/>
    <property type="match status" value="1"/>
</dbReference>
<keyword evidence="3" id="KW-1185">Reference proteome</keyword>
<dbReference type="GO" id="GO:0046872">
    <property type="term" value="F:metal ion binding"/>
    <property type="evidence" value="ECO:0007669"/>
    <property type="project" value="UniProtKB-KW"/>
</dbReference>
<evidence type="ECO:0000313" key="2">
    <source>
        <dbReference type="EMBL" id="ORM67759.1"/>
    </source>
</evidence>
<feature type="binding site" evidence="1">
    <location>
        <position position="313"/>
    </location>
    <ligand>
        <name>Mg(2+)</name>
        <dbReference type="ChEBI" id="CHEBI:18420"/>
        <label>1</label>
    </ligand>
</feature>
<dbReference type="AlphaFoldDB" id="A0A1X1CTJ2"/>
<feature type="binding site" evidence="1">
    <location>
        <position position="111"/>
    </location>
    <ligand>
        <name>Mg(2+)</name>
        <dbReference type="ChEBI" id="CHEBI:18420"/>
        <label>1</label>
    </ligand>
</feature>
<comment type="caution">
    <text evidence="2">The sequence shown here is derived from an EMBL/GenBank/DDBJ whole genome shotgun (WGS) entry which is preliminary data.</text>
</comment>
<proteinExistence type="predicted"/>
<feature type="binding site" evidence="1">
    <location>
        <position position="113"/>
    </location>
    <ligand>
        <name>Mg(2+)</name>
        <dbReference type="ChEBI" id="CHEBI:18420"/>
        <label>1</label>
    </ligand>
</feature>
<reference evidence="2 3" key="1">
    <citation type="journal article" date="2017" name="Antonie Van Leeuwenhoek">
        <title>Phylogenomic resolution of the bacterial genus Pantoea and its relationship with Erwinia and Tatumella.</title>
        <authorList>
            <person name="Palmer M."/>
            <person name="Steenkamp E.T."/>
            <person name="Coetzee M.P."/>
            <person name="Chan W.Y."/>
            <person name="van Zyl E."/>
            <person name="De Maayer P."/>
            <person name="Coutinho T.A."/>
            <person name="Blom J."/>
            <person name="Smits T.H."/>
            <person name="Duffy B."/>
            <person name="Venter S.N."/>
        </authorList>
    </citation>
    <scope>NUCLEOTIDE SEQUENCE [LARGE SCALE GENOMIC DNA]</scope>
    <source>
        <strain evidence="2 3">LMG 26277</strain>
    </source>
</reference>
<dbReference type="NCBIfam" id="NF041672">
    <property type="entry name" value="ADPriboarghdlase"/>
    <property type="match status" value="1"/>
</dbReference>
<evidence type="ECO:0000256" key="1">
    <source>
        <dbReference type="PIRSR" id="PIRSR605502-1"/>
    </source>
</evidence>
<comment type="cofactor">
    <cofactor evidence="1">
        <name>Mg(2+)</name>
        <dbReference type="ChEBI" id="CHEBI:18420"/>
    </cofactor>
    <text evidence="1">Binds 2 magnesium ions per subunit.</text>
</comment>
<keyword evidence="1" id="KW-0460">Magnesium</keyword>
<feature type="binding site" evidence="1">
    <location>
        <position position="310"/>
    </location>
    <ligand>
        <name>Mg(2+)</name>
        <dbReference type="ChEBI" id="CHEBI:18420"/>
        <label>1</label>
    </ligand>
</feature>
<dbReference type="PANTHER" id="PTHR16222:SF12">
    <property type="entry name" value="ADP-RIBOSYLGLYCOHYDROLASE-RELATED"/>
    <property type="match status" value="1"/>
</dbReference>
<keyword evidence="1" id="KW-0479">Metal-binding</keyword>